<evidence type="ECO:0000313" key="1">
    <source>
        <dbReference type="EMBL" id="GMQ64676.1"/>
    </source>
</evidence>
<dbReference type="EMBL" id="BTPU01000076">
    <property type="protein sequence ID" value="GMQ64676.1"/>
    <property type="molecule type" value="Genomic_DNA"/>
</dbReference>
<sequence length="66" mass="7586">MGNGNKKIIMMNLYYENSRAEGHVKIIFGKSSLIFPIDSILELLVLKEKNIWNMGSKVKKNKIYIA</sequence>
<organism evidence="1 2">
    <name type="scientific">Vallitalea maricola</name>
    <dbReference type="NCBI Taxonomy" id="3074433"/>
    <lineage>
        <taxon>Bacteria</taxon>
        <taxon>Bacillati</taxon>
        <taxon>Bacillota</taxon>
        <taxon>Clostridia</taxon>
        <taxon>Lachnospirales</taxon>
        <taxon>Vallitaleaceae</taxon>
        <taxon>Vallitalea</taxon>
    </lineage>
</organism>
<protein>
    <submittedName>
        <fullName evidence="1">Uncharacterized protein</fullName>
    </submittedName>
</protein>
<reference evidence="1" key="1">
    <citation type="submission" date="2023-09" db="EMBL/GenBank/DDBJ databases">
        <title>Vallitalea sediminicola and Vallitalea maricola sp. nov., anaerobic bacteria isolated from marine sediment.</title>
        <authorList>
            <person name="Hirano S."/>
            <person name="Maeda A."/>
            <person name="Terahara T."/>
            <person name="Mori K."/>
            <person name="Hamada M."/>
            <person name="Matsumoto R."/>
            <person name="Kobayashi T."/>
        </authorList>
    </citation>
    <scope>NUCLEOTIDE SEQUENCE</scope>
    <source>
        <strain evidence="1">AN17-2</strain>
    </source>
</reference>
<evidence type="ECO:0000313" key="2">
    <source>
        <dbReference type="Proteomes" id="UP001374599"/>
    </source>
</evidence>
<proteinExistence type="predicted"/>
<comment type="caution">
    <text evidence="1">The sequence shown here is derived from an EMBL/GenBank/DDBJ whole genome shotgun (WGS) entry which is preliminary data.</text>
</comment>
<gene>
    <name evidence="1" type="ORF">AN2V17_39140</name>
</gene>
<dbReference type="Proteomes" id="UP001374599">
    <property type="component" value="Unassembled WGS sequence"/>
</dbReference>
<accession>A0ACB5UNY7</accession>
<name>A0ACB5UNY7_9FIRM</name>
<keyword evidence="2" id="KW-1185">Reference proteome</keyword>